<accession>A0A0V0H9G7</accession>
<sequence>MLQYISNFCTISQSLEWVRVPHRSENGLMVCLYGFRQCSPCGLACHRLGNGLVLCLCGLGQSSS</sequence>
<protein>
    <submittedName>
        <fullName evidence="1">Putative ovule protein</fullName>
    </submittedName>
</protein>
<reference evidence="1" key="1">
    <citation type="submission" date="2015-12" db="EMBL/GenBank/DDBJ databases">
        <title>Gene expression during late stages of embryo sac development: a critical building block for successful pollen-pistil interactions.</title>
        <authorList>
            <person name="Liu Y."/>
            <person name="Joly V."/>
            <person name="Sabar M."/>
            <person name="Matton D.P."/>
        </authorList>
    </citation>
    <scope>NUCLEOTIDE SEQUENCE</scope>
</reference>
<dbReference type="AlphaFoldDB" id="A0A0V0H9G7"/>
<proteinExistence type="predicted"/>
<name>A0A0V0H9G7_SOLCH</name>
<organism evidence="1">
    <name type="scientific">Solanum chacoense</name>
    <name type="common">Chaco potato</name>
    <dbReference type="NCBI Taxonomy" id="4108"/>
    <lineage>
        <taxon>Eukaryota</taxon>
        <taxon>Viridiplantae</taxon>
        <taxon>Streptophyta</taxon>
        <taxon>Embryophyta</taxon>
        <taxon>Tracheophyta</taxon>
        <taxon>Spermatophyta</taxon>
        <taxon>Magnoliopsida</taxon>
        <taxon>eudicotyledons</taxon>
        <taxon>Gunneridae</taxon>
        <taxon>Pentapetalae</taxon>
        <taxon>asterids</taxon>
        <taxon>lamiids</taxon>
        <taxon>Solanales</taxon>
        <taxon>Solanaceae</taxon>
        <taxon>Solanoideae</taxon>
        <taxon>Solaneae</taxon>
        <taxon>Solanum</taxon>
    </lineage>
</organism>
<dbReference type="EMBL" id="GEDG01023078">
    <property type="protein sequence ID" value="JAP17006.1"/>
    <property type="molecule type" value="Transcribed_RNA"/>
</dbReference>
<evidence type="ECO:0000313" key="1">
    <source>
        <dbReference type="EMBL" id="JAP17006.1"/>
    </source>
</evidence>